<protein>
    <submittedName>
        <fullName evidence="2">General stress protein 26</fullName>
    </submittedName>
</protein>
<organism evidence="2 3">
    <name type="scientific">Marivita hallyeonensis</name>
    <dbReference type="NCBI Taxonomy" id="996342"/>
    <lineage>
        <taxon>Bacteria</taxon>
        <taxon>Pseudomonadati</taxon>
        <taxon>Pseudomonadota</taxon>
        <taxon>Alphaproteobacteria</taxon>
        <taxon>Rhodobacterales</taxon>
        <taxon>Roseobacteraceae</taxon>
        <taxon>Marivita</taxon>
    </lineage>
</organism>
<dbReference type="Pfam" id="PF16242">
    <property type="entry name" value="Pyrid_ox_like"/>
    <property type="match status" value="1"/>
</dbReference>
<dbReference type="Gene3D" id="2.30.110.10">
    <property type="entry name" value="Electron Transport, Fmn-binding Protein, Chain A"/>
    <property type="match status" value="1"/>
</dbReference>
<dbReference type="EMBL" id="FQXC01000002">
    <property type="protein sequence ID" value="SHH26829.1"/>
    <property type="molecule type" value="Genomic_DNA"/>
</dbReference>
<dbReference type="Proteomes" id="UP000184221">
    <property type="component" value="Unassembled WGS sequence"/>
</dbReference>
<dbReference type="SUPFAM" id="SSF50475">
    <property type="entry name" value="FMN-binding split barrel"/>
    <property type="match status" value="1"/>
</dbReference>
<proteinExistence type="predicted"/>
<keyword evidence="3" id="KW-1185">Reference proteome</keyword>
<feature type="domain" description="General stress protein FMN-binding split barrel" evidence="1">
    <location>
        <begin position="5"/>
        <end position="147"/>
    </location>
</feature>
<dbReference type="PANTHER" id="PTHR34818:SF1">
    <property type="entry name" value="PROTEIN BLI-3"/>
    <property type="match status" value="1"/>
</dbReference>
<gene>
    <name evidence="2" type="ORF">SAMN05443551_1797</name>
</gene>
<accession>A0A1M5RKZ7</accession>
<dbReference type="STRING" id="996342.SAMN05443551_1797"/>
<dbReference type="AlphaFoldDB" id="A0A1M5RKZ7"/>
<reference evidence="2 3" key="1">
    <citation type="submission" date="2016-11" db="EMBL/GenBank/DDBJ databases">
        <authorList>
            <person name="Jaros S."/>
            <person name="Januszkiewicz K."/>
            <person name="Wedrychowicz H."/>
        </authorList>
    </citation>
    <scope>NUCLEOTIDE SEQUENCE [LARGE SCALE GENOMIC DNA]</scope>
    <source>
        <strain evidence="2 3">DSM 29431</strain>
    </source>
</reference>
<dbReference type="InterPro" id="IPR052917">
    <property type="entry name" value="Stress-Dev_Protein"/>
</dbReference>
<name>A0A1M5RKZ7_9RHOB</name>
<dbReference type="InterPro" id="IPR012349">
    <property type="entry name" value="Split_barrel_FMN-bd"/>
</dbReference>
<sequence length="156" mass="17260">MTADMTDTFWNRLSKIRAVMLDAGTGSPVPMAPIARQEDGAIWFITSSDHDTFQASKNGAASDIYLCDSSGHMYGTVKGTLSASDDTDKLDELWTPMAAAWFKNGREDDSVRLMKYTPREAEVWVTDGTVKYLFETIKANVTDDTPDTGDYGVIHF</sequence>
<dbReference type="OrthoDB" id="1432662at2"/>
<evidence type="ECO:0000313" key="3">
    <source>
        <dbReference type="Proteomes" id="UP000184221"/>
    </source>
</evidence>
<dbReference type="InterPro" id="IPR038725">
    <property type="entry name" value="YdaG_split_barrel_FMN-bd"/>
</dbReference>
<dbReference type="PANTHER" id="PTHR34818">
    <property type="entry name" value="PROTEIN BLI-3"/>
    <property type="match status" value="1"/>
</dbReference>
<evidence type="ECO:0000259" key="1">
    <source>
        <dbReference type="Pfam" id="PF16242"/>
    </source>
</evidence>
<evidence type="ECO:0000313" key="2">
    <source>
        <dbReference type="EMBL" id="SHH26829.1"/>
    </source>
</evidence>